<keyword evidence="3" id="KW-1185">Reference proteome</keyword>
<gene>
    <name evidence="2" type="ORF">HRI_001160500</name>
</gene>
<accession>A0A9W7LRR8</accession>
<feature type="transmembrane region" description="Helical" evidence="1">
    <location>
        <begin position="31"/>
        <end position="48"/>
    </location>
</feature>
<evidence type="ECO:0000313" key="3">
    <source>
        <dbReference type="Proteomes" id="UP001165190"/>
    </source>
</evidence>
<dbReference type="AlphaFoldDB" id="A0A9W7LRR8"/>
<comment type="caution">
    <text evidence="2">The sequence shown here is derived from an EMBL/GenBank/DDBJ whole genome shotgun (WGS) entry which is preliminary data.</text>
</comment>
<reference evidence="2" key="1">
    <citation type="submission" date="2023-05" db="EMBL/GenBank/DDBJ databases">
        <title>Genome and transcriptome analyses reveal genes involved in the formation of fine ridges on petal epidermal cells in Hibiscus trionum.</title>
        <authorList>
            <person name="Koshimizu S."/>
            <person name="Masuda S."/>
            <person name="Ishii T."/>
            <person name="Shirasu K."/>
            <person name="Hoshino A."/>
            <person name="Arita M."/>
        </authorList>
    </citation>
    <scope>NUCLEOTIDE SEQUENCE</scope>
    <source>
        <strain evidence="2">Hamamatsu line</strain>
    </source>
</reference>
<organism evidence="2 3">
    <name type="scientific">Hibiscus trionum</name>
    <name type="common">Flower of an hour</name>
    <dbReference type="NCBI Taxonomy" id="183268"/>
    <lineage>
        <taxon>Eukaryota</taxon>
        <taxon>Viridiplantae</taxon>
        <taxon>Streptophyta</taxon>
        <taxon>Embryophyta</taxon>
        <taxon>Tracheophyta</taxon>
        <taxon>Spermatophyta</taxon>
        <taxon>Magnoliopsida</taxon>
        <taxon>eudicotyledons</taxon>
        <taxon>Gunneridae</taxon>
        <taxon>Pentapetalae</taxon>
        <taxon>rosids</taxon>
        <taxon>malvids</taxon>
        <taxon>Malvales</taxon>
        <taxon>Malvaceae</taxon>
        <taxon>Malvoideae</taxon>
        <taxon>Hibiscus</taxon>
    </lineage>
</organism>
<feature type="transmembrane region" description="Helical" evidence="1">
    <location>
        <begin position="68"/>
        <end position="94"/>
    </location>
</feature>
<proteinExistence type="predicted"/>
<keyword evidence="1" id="KW-1133">Transmembrane helix</keyword>
<dbReference type="Proteomes" id="UP001165190">
    <property type="component" value="Unassembled WGS sequence"/>
</dbReference>
<name>A0A9W7LRR8_HIBTR</name>
<dbReference type="PANTHER" id="PTHR11206">
    <property type="entry name" value="MULTIDRUG RESISTANCE PROTEIN"/>
    <property type="match status" value="1"/>
</dbReference>
<protein>
    <submittedName>
        <fullName evidence="2">Protein DETOXIFICATION 14</fullName>
    </submittedName>
</protein>
<evidence type="ECO:0000313" key="2">
    <source>
        <dbReference type="EMBL" id="GMI74912.1"/>
    </source>
</evidence>
<keyword evidence="1" id="KW-0812">Transmembrane</keyword>
<dbReference type="OrthoDB" id="2126698at2759"/>
<evidence type="ECO:0000256" key="1">
    <source>
        <dbReference type="SAM" id="Phobius"/>
    </source>
</evidence>
<sequence length="95" mass="10279">MEESLIPILEKEGRSRRWLSWVGFAGETKKVGYFAGPMVAVTLSQYLLQVITTMMVGHLGELALSSSAIAISLASVTGFSAVVSPFAFCFYLVLT</sequence>
<keyword evidence="1" id="KW-0472">Membrane</keyword>
<dbReference type="EMBL" id="BSYR01000011">
    <property type="protein sequence ID" value="GMI74912.1"/>
    <property type="molecule type" value="Genomic_DNA"/>
</dbReference>